<comment type="cofactor">
    <cofactor evidence="1 9 10 11">
        <name>FAD</name>
        <dbReference type="ChEBI" id="CHEBI:57692"/>
    </cofactor>
</comment>
<keyword evidence="5 9" id="KW-0874">Quinone</keyword>
<dbReference type="AlphaFoldDB" id="A0AAU7QDA4"/>
<feature type="binding site" evidence="9 11">
    <location>
        <position position="262"/>
    </location>
    <ligand>
        <name>FAD</name>
        <dbReference type="ChEBI" id="CHEBI:57692"/>
    </ligand>
</feature>
<dbReference type="Gene3D" id="3.30.465.10">
    <property type="match status" value="1"/>
</dbReference>
<dbReference type="SUPFAM" id="SSF56176">
    <property type="entry name" value="FAD-binding/transporter-associated domain-like"/>
    <property type="match status" value="1"/>
</dbReference>
<comment type="catalytic activity">
    <reaction evidence="9 10">
        <text>(R)-lactate + a quinone = a quinol + pyruvate</text>
        <dbReference type="Rhea" id="RHEA:51468"/>
        <dbReference type="ChEBI" id="CHEBI:15361"/>
        <dbReference type="ChEBI" id="CHEBI:16004"/>
        <dbReference type="ChEBI" id="CHEBI:24646"/>
        <dbReference type="ChEBI" id="CHEBI:132124"/>
        <dbReference type="EC" id="1.1.5.12"/>
    </reaction>
</comment>
<dbReference type="InterPro" id="IPR016166">
    <property type="entry name" value="FAD-bd_PCMH"/>
</dbReference>
<dbReference type="PANTHER" id="PTHR43716">
    <property type="entry name" value="D-2-HYDROXYGLUTARATE DEHYDROGENASE, MITOCHONDRIAL"/>
    <property type="match status" value="1"/>
</dbReference>
<dbReference type="InterPro" id="IPR036318">
    <property type="entry name" value="FAD-bd_PCMH-like_sf"/>
</dbReference>
<dbReference type="InterPro" id="IPR016164">
    <property type="entry name" value="FAD-linked_Oxase-like_C"/>
</dbReference>
<evidence type="ECO:0000256" key="1">
    <source>
        <dbReference type="ARBA" id="ARBA00001974"/>
    </source>
</evidence>
<dbReference type="InterPro" id="IPR051264">
    <property type="entry name" value="FAD-oxidored/transferase_4"/>
</dbReference>
<gene>
    <name evidence="9 13" type="primary">dld</name>
    <name evidence="13" type="ORF">ABK905_08445</name>
</gene>
<evidence type="ECO:0000256" key="3">
    <source>
        <dbReference type="ARBA" id="ARBA00022519"/>
    </source>
</evidence>
<evidence type="ECO:0000256" key="11">
    <source>
        <dbReference type="PIRSR" id="PIRSR000101-1"/>
    </source>
</evidence>
<dbReference type="Pfam" id="PF09330">
    <property type="entry name" value="Lact-deh-memb"/>
    <property type="match status" value="1"/>
</dbReference>
<keyword evidence="6 9" id="KW-0274">FAD</keyword>
<dbReference type="InterPro" id="IPR012256">
    <property type="entry name" value="D_lactate_DH"/>
</dbReference>
<feature type="binding site" evidence="9 11">
    <location>
        <begin position="84"/>
        <end position="85"/>
    </location>
    <ligand>
        <name>FAD</name>
        <dbReference type="ChEBI" id="CHEBI:57692"/>
    </ligand>
</feature>
<dbReference type="GO" id="GO:0055085">
    <property type="term" value="P:transmembrane transport"/>
    <property type="evidence" value="ECO:0007669"/>
    <property type="project" value="InterPro"/>
</dbReference>
<comment type="function">
    <text evidence="9 10">Catalyzes the oxidation of D-lactate to pyruvate.</text>
</comment>
<feature type="binding site" evidence="9 11">
    <location>
        <position position="150"/>
    </location>
    <ligand>
        <name>FAD</name>
        <dbReference type="ChEBI" id="CHEBI:57692"/>
    </ligand>
</feature>
<reference evidence="13" key="1">
    <citation type="submission" date="2024-06" db="EMBL/GenBank/DDBJ databases">
        <authorList>
            <person name="Coelho C."/>
            <person name="Bento M."/>
            <person name="Garcia E."/>
            <person name="Camelo A."/>
            <person name="Brandao I."/>
            <person name="Espirito Santo C."/>
            <person name="Trovao J."/>
            <person name="Verissimo A."/>
            <person name="Costa J."/>
            <person name="Tiago I."/>
        </authorList>
    </citation>
    <scope>NUCLEOTIDE SEQUENCE</scope>
    <source>
        <strain evidence="13">KWT182</strain>
    </source>
</reference>
<evidence type="ECO:0000256" key="5">
    <source>
        <dbReference type="ARBA" id="ARBA00022719"/>
    </source>
</evidence>
<dbReference type="Gene3D" id="3.30.43.10">
    <property type="entry name" value="Uridine Diphospho-n-acetylenolpyruvylglucosamine Reductase, domain 2"/>
    <property type="match status" value="1"/>
</dbReference>
<dbReference type="GO" id="GO:0004458">
    <property type="term" value="F:D-lactate dehydrogenase (cytochrome) activity"/>
    <property type="evidence" value="ECO:0007669"/>
    <property type="project" value="UniProtKB-UniRule"/>
</dbReference>
<dbReference type="NCBIfam" id="NF008387">
    <property type="entry name" value="PRK11183.1"/>
    <property type="match status" value="1"/>
</dbReference>
<organism evidence="13">
    <name type="scientific">Acerihabitans sp. KWT182</name>
    <dbReference type="NCBI Taxonomy" id="3157919"/>
    <lineage>
        <taxon>Bacteria</taxon>
        <taxon>Pseudomonadati</taxon>
        <taxon>Pseudomonadota</taxon>
        <taxon>Gammaproteobacteria</taxon>
        <taxon>Enterobacterales</taxon>
        <taxon>Pectobacteriaceae</taxon>
        <taxon>Acerihabitans</taxon>
    </lineage>
</organism>
<dbReference type="PIRSF" id="PIRSF000101">
    <property type="entry name" value="D-lactate_dh"/>
    <property type="match status" value="1"/>
</dbReference>
<feature type="domain" description="FAD-binding PCMH-type" evidence="12">
    <location>
        <begin position="42"/>
        <end position="242"/>
    </location>
</feature>
<keyword evidence="2 9" id="KW-1003">Cell membrane</keyword>
<evidence type="ECO:0000256" key="4">
    <source>
        <dbReference type="ARBA" id="ARBA00022630"/>
    </source>
</evidence>
<evidence type="ECO:0000256" key="6">
    <source>
        <dbReference type="ARBA" id="ARBA00022827"/>
    </source>
</evidence>
<evidence type="ECO:0000259" key="12">
    <source>
        <dbReference type="PROSITE" id="PS51387"/>
    </source>
</evidence>
<evidence type="ECO:0000313" key="13">
    <source>
        <dbReference type="EMBL" id="XBS71024.1"/>
    </source>
</evidence>
<protein>
    <recommendedName>
        <fullName evidence="9">Quinone-dependent D-lactate dehydrogenase</fullName>
        <ecNumber evidence="9">1.1.5.12</ecNumber>
    </recommendedName>
    <alternativeName>
        <fullName evidence="9">D-lactate dehydrogenase</fullName>
        <shortName evidence="9">D-LDH</shortName>
    </alternativeName>
</protein>
<feature type="binding site" evidence="9 11">
    <location>
        <position position="143"/>
    </location>
    <ligand>
        <name>FAD</name>
        <dbReference type="ChEBI" id="CHEBI:57692"/>
    </ligand>
</feature>
<dbReference type="Gene3D" id="3.30.1370.20">
    <property type="entry name" value="D-lactate dehydrogenase, cap domain, subdomain 2"/>
    <property type="match status" value="1"/>
</dbReference>
<keyword evidence="7 9" id="KW-0560">Oxidoreductase</keyword>
<feature type="binding site" evidence="11">
    <location>
        <position position="257"/>
    </location>
    <ligand>
        <name>FAD</name>
        <dbReference type="ChEBI" id="CHEBI:57692"/>
    </ligand>
</feature>
<dbReference type="GO" id="GO:0071949">
    <property type="term" value="F:FAD binding"/>
    <property type="evidence" value="ECO:0007669"/>
    <property type="project" value="InterPro"/>
</dbReference>
<dbReference type="InterPro" id="IPR016173">
    <property type="entry name" value="D-lactate_DH_C-sub2"/>
</dbReference>
<comment type="subcellular location">
    <subcellularLocation>
        <location evidence="9">Cell inner membrane</location>
        <topology evidence="9">Peripheral membrane protein</topology>
        <orientation evidence="9">Cytoplasmic side</orientation>
    </subcellularLocation>
</comment>
<keyword evidence="3 9" id="KW-0997">Cell inner membrane</keyword>
<keyword evidence="8 9" id="KW-0472">Membrane</keyword>
<feature type="binding site" evidence="9 11">
    <location>
        <position position="160"/>
    </location>
    <ligand>
        <name>FAD</name>
        <dbReference type="ChEBI" id="CHEBI:57692"/>
    </ligand>
</feature>
<evidence type="ECO:0000256" key="9">
    <source>
        <dbReference type="HAMAP-Rule" id="MF_02092"/>
    </source>
</evidence>
<evidence type="ECO:0000256" key="10">
    <source>
        <dbReference type="PIRNR" id="PIRNR000101"/>
    </source>
</evidence>
<dbReference type="PANTHER" id="PTHR43716:SF1">
    <property type="entry name" value="D-2-HYDROXYGLUTARATE DEHYDROGENASE, MITOCHONDRIAL"/>
    <property type="match status" value="1"/>
</dbReference>
<dbReference type="Gene3D" id="3.30.70.610">
    <property type="entry name" value="D-lactate dehydrogenase, cap domain, subdomain 1"/>
    <property type="match status" value="2"/>
</dbReference>
<comment type="similarity">
    <text evidence="9">Belongs to the quinone-dependent D-lactate dehydrogenase family.</text>
</comment>
<dbReference type="GO" id="GO:0048038">
    <property type="term" value="F:quinone binding"/>
    <property type="evidence" value="ECO:0007669"/>
    <property type="project" value="UniProtKB-KW"/>
</dbReference>
<dbReference type="InterPro" id="IPR016167">
    <property type="entry name" value="FAD-bd_PCMH_sub1"/>
</dbReference>
<dbReference type="InterPro" id="IPR015409">
    <property type="entry name" value="Lactate_DH_C"/>
</dbReference>
<dbReference type="InterPro" id="IPR006094">
    <property type="entry name" value="Oxid_FAD_bind_N"/>
</dbReference>
<evidence type="ECO:0000256" key="2">
    <source>
        <dbReference type="ARBA" id="ARBA00022475"/>
    </source>
</evidence>
<dbReference type="GO" id="GO:0102029">
    <property type="term" value="F:D-lactate dehydrogenase (quinone) activity"/>
    <property type="evidence" value="ECO:0007669"/>
    <property type="project" value="UniProtKB-EC"/>
</dbReference>
<proteinExistence type="inferred from homology"/>
<dbReference type="InterPro" id="IPR016172">
    <property type="entry name" value="D-lactate_DH_C-sub1"/>
</dbReference>
<dbReference type="EMBL" id="CP157947">
    <property type="protein sequence ID" value="XBS71024.1"/>
    <property type="molecule type" value="Genomic_DNA"/>
</dbReference>
<dbReference type="PROSITE" id="PS51387">
    <property type="entry name" value="FAD_PCMH"/>
    <property type="match status" value="1"/>
</dbReference>
<sequence>MLQRSPYSSHLFIERLKTLAGGRNVLTGERQTQRYRTGFRSGSGPALAVVLPESLLILWRVLEACVAADKVIIMQSANTGLTEGSTPNGADYDRDVVIISTRRLSGVQIIDEGRQVIALAGSTLYELENRLKPYRREPHSVIGSSCLGASVIGGICNNSGGSLVKRGPAYTEMALYAQINADGSLDLVNHLGIELGSTPEHILTRLENGQYAPRDISPPNRACSDHEYAERVREVDADTPSRYNADERRLFEAAGSAGKLAVFAVRLDTFAAEERQQVFYIGTQDPQTLTVLRRDILSGFRHLPVAGEYMHRDCFDIAETYGKDTFIMINRLGTDSMPRLFQLKGRIDATLNAQSWLPSRFSDRFLQGLSRLWPSHLPPRIKEYRDRYEHHLLLKMSGDGIDEARRYLAAYFAKATGDYFACTPEEGNKAFLHRFAAAGAAVRYHAVHSDKVEDILALDIALPRNESQWFETLPPDIERHLVAKLYYGHFMCHVFHQDYIVAKGVDTHALKQRMLEELDKRHAEYPAEHNVGHLYQAKPALAAFYRQTDPTNSFNPGIGKTSKAKHWGEG</sequence>
<dbReference type="SUPFAM" id="SSF55103">
    <property type="entry name" value="FAD-linked oxidases, C-terminal domain"/>
    <property type="match status" value="1"/>
</dbReference>
<name>A0AAU7QDA4_9GAMM</name>
<feature type="binding site" evidence="9">
    <location>
        <begin position="76"/>
        <end position="80"/>
    </location>
    <ligand>
        <name>FAD</name>
        <dbReference type="ChEBI" id="CHEBI:57692"/>
    </ligand>
</feature>
<accession>A0AAU7QDA4</accession>
<dbReference type="EC" id="1.1.5.12" evidence="9"/>
<keyword evidence="4 9" id="KW-0285">Flavoprotein</keyword>
<dbReference type="GO" id="GO:0022904">
    <property type="term" value="P:respiratory electron transport chain"/>
    <property type="evidence" value="ECO:0007669"/>
    <property type="project" value="InterPro"/>
</dbReference>
<evidence type="ECO:0000256" key="8">
    <source>
        <dbReference type="ARBA" id="ARBA00023136"/>
    </source>
</evidence>
<dbReference type="InterPro" id="IPR016169">
    <property type="entry name" value="FAD-bd_PCMH_sub2"/>
</dbReference>
<evidence type="ECO:0000256" key="7">
    <source>
        <dbReference type="ARBA" id="ARBA00023002"/>
    </source>
</evidence>
<dbReference type="GO" id="GO:0006089">
    <property type="term" value="P:lactate metabolic process"/>
    <property type="evidence" value="ECO:0007669"/>
    <property type="project" value="UniProtKB-UniRule"/>
</dbReference>
<dbReference type="FunFam" id="3.30.43.10:FF:000005">
    <property type="entry name" value="Quinone-dependent D-lactate dehydrogenase"/>
    <property type="match status" value="1"/>
</dbReference>
<dbReference type="GO" id="GO:0031234">
    <property type="term" value="C:extrinsic component of cytoplasmic side of plasma membrane"/>
    <property type="evidence" value="ECO:0007669"/>
    <property type="project" value="UniProtKB-UniRule"/>
</dbReference>
<dbReference type="Pfam" id="PF01565">
    <property type="entry name" value="FAD_binding_4"/>
    <property type="match status" value="1"/>
</dbReference>
<dbReference type="HAMAP" id="MF_02092">
    <property type="entry name" value="DLDH_Dld"/>
    <property type="match status" value="1"/>
</dbReference>